<evidence type="ECO:0000313" key="3">
    <source>
        <dbReference type="EMBL" id="OGY11536.1"/>
    </source>
</evidence>
<organism evidence="3 4">
    <name type="scientific">Candidatus Blackburnbacteria bacterium RIFCSPHIGHO2_02_FULL_44_20</name>
    <dbReference type="NCBI Taxonomy" id="1797516"/>
    <lineage>
        <taxon>Bacteria</taxon>
        <taxon>Candidatus Blackburniibacteriota</taxon>
    </lineage>
</organism>
<evidence type="ECO:0000259" key="1">
    <source>
        <dbReference type="Pfam" id="PF00534"/>
    </source>
</evidence>
<dbReference type="Gene3D" id="3.40.50.2000">
    <property type="entry name" value="Glycogen Phosphorylase B"/>
    <property type="match status" value="2"/>
</dbReference>
<dbReference type="SUPFAM" id="SSF53756">
    <property type="entry name" value="UDP-Glycosyltransferase/glycogen phosphorylase"/>
    <property type="match status" value="1"/>
</dbReference>
<dbReference type="GO" id="GO:0016757">
    <property type="term" value="F:glycosyltransferase activity"/>
    <property type="evidence" value="ECO:0007669"/>
    <property type="project" value="InterPro"/>
</dbReference>
<sequence>MGLEKDKDMKIAFFSFYSGHVYRGVETFVHELANRLVSLGNEVTVFQTGPALGETVYKTQVIKIPIDWSISGSTQKGASYYTGCVKTFTQEALRELNNGFDVVFPTNGKWQSLLCRIWAWRHRKKMIVSGQSGPGWDDRLNLFTFPDAFVAMTEYQAKWAQTANPFVRVDKIPNGVALEKFRTRKSLRSSKSSEPTILCVAAFVSWKRLNLAIKAVSKLNKVSLLLVGRGDQEKELRELGDELLPGRFDVIALPYAEMPDVYHKGSVFTFPTVPWESFGIAMVEAMASGLPVVATDDPIRREIVGDAGLFVDPENTEVYAKALEKALKTKWGDKPRRQAEKFSWDKIANQYDQLFRDLV</sequence>
<dbReference type="PANTHER" id="PTHR45947:SF3">
    <property type="entry name" value="SULFOQUINOVOSYL TRANSFERASE SQD2"/>
    <property type="match status" value="1"/>
</dbReference>
<dbReference type="STRING" id="1797516.A3D26_03230"/>
<proteinExistence type="predicted"/>
<feature type="domain" description="Glycosyltransferase subfamily 4-like N-terminal" evidence="2">
    <location>
        <begin position="23"/>
        <end position="179"/>
    </location>
</feature>
<dbReference type="Proteomes" id="UP000178319">
    <property type="component" value="Unassembled WGS sequence"/>
</dbReference>
<dbReference type="Pfam" id="PF13439">
    <property type="entry name" value="Glyco_transf_4"/>
    <property type="match status" value="1"/>
</dbReference>
<gene>
    <name evidence="3" type="ORF">A3D26_03230</name>
</gene>
<dbReference type="EMBL" id="MHBZ01000015">
    <property type="protein sequence ID" value="OGY11536.1"/>
    <property type="molecule type" value="Genomic_DNA"/>
</dbReference>
<name>A0A1G1V832_9BACT</name>
<dbReference type="InterPro" id="IPR028098">
    <property type="entry name" value="Glyco_trans_4-like_N"/>
</dbReference>
<feature type="domain" description="Glycosyl transferase family 1" evidence="1">
    <location>
        <begin position="191"/>
        <end position="339"/>
    </location>
</feature>
<reference evidence="3 4" key="1">
    <citation type="journal article" date="2016" name="Nat. Commun.">
        <title>Thousands of microbial genomes shed light on interconnected biogeochemical processes in an aquifer system.</title>
        <authorList>
            <person name="Anantharaman K."/>
            <person name="Brown C.T."/>
            <person name="Hug L.A."/>
            <person name="Sharon I."/>
            <person name="Castelle C.J."/>
            <person name="Probst A.J."/>
            <person name="Thomas B.C."/>
            <person name="Singh A."/>
            <person name="Wilkins M.J."/>
            <person name="Karaoz U."/>
            <person name="Brodie E.L."/>
            <person name="Williams K.H."/>
            <person name="Hubbard S.S."/>
            <person name="Banfield J.F."/>
        </authorList>
    </citation>
    <scope>NUCLEOTIDE SEQUENCE [LARGE SCALE GENOMIC DNA]</scope>
</reference>
<dbReference type="Pfam" id="PF00534">
    <property type="entry name" value="Glycos_transf_1"/>
    <property type="match status" value="1"/>
</dbReference>
<accession>A0A1G1V832</accession>
<dbReference type="AlphaFoldDB" id="A0A1G1V832"/>
<dbReference type="InterPro" id="IPR001296">
    <property type="entry name" value="Glyco_trans_1"/>
</dbReference>
<evidence type="ECO:0000259" key="2">
    <source>
        <dbReference type="Pfam" id="PF13439"/>
    </source>
</evidence>
<dbReference type="PANTHER" id="PTHR45947">
    <property type="entry name" value="SULFOQUINOVOSYL TRANSFERASE SQD2"/>
    <property type="match status" value="1"/>
</dbReference>
<comment type="caution">
    <text evidence="3">The sequence shown here is derived from an EMBL/GenBank/DDBJ whole genome shotgun (WGS) entry which is preliminary data.</text>
</comment>
<evidence type="ECO:0008006" key="5">
    <source>
        <dbReference type="Google" id="ProtNLM"/>
    </source>
</evidence>
<dbReference type="InterPro" id="IPR050194">
    <property type="entry name" value="Glycosyltransferase_grp1"/>
</dbReference>
<dbReference type="CDD" id="cd03801">
    <property type="entry name" value="GT4_PimA-like"/>
    <property type="match status" value="1"/>
</dbReference>
<evidence type="ECO:0000313" key="4">
    <source>
        <dbReference type="Proteomes" id="UP000178319"/>
    </source>
</evidence>
<protein>
    <recommendedName>
        <fullName evidence="5">Glycosyl transferase family 1 domain-containing protein</fullName>
    </recommendedName>
</protein>